<dbReference type="SUPFAM" id="SSF53187">
    <property type="entry name" value="Zn-dependent exopeptidases"/>
    <property type="match status" value="1"/>
</dbReference>
<dbReference type="GO" id="GO:0005615">
    <property type="term" value="C:extracellular space"/>
    <property type="evidence" value="ECO:0007669"/>
    <property type="project" value="TreeGrafter"/>
</dbReference>
<evidence type="ECO:0000259" key="8">
    <source>
        <dbReference type="PROSITE" id="PS52035"/>
    </source>
</evidence>
<dbReference type="GO" id="GO:0006508">
    <property type="term" value="P:proteolysis"/>
    <property type="evidence" value="ECO:0007669"/>
    <property type="project" value="UniProtKB-KW"/>
</dbReference>
<evidence type="ECO:0000256" key="4">
    <source>
        <dbReference type="ARBA" id="ARBA00022801"/>
    </source>
</evidence>
<organism evidence="9 10">
    <name type="scientific">Rhizobium leguminosarum</name>
    <dbReference type="NCBI Taxonomy" id="384"/>
    <lineage>
        <taxon>Bacteria</taxon>
        <taxon>Pseudomonadati</taxon>
        <taxon>Pseudomonadota</taxon>
        <taxon>Alphaproteobacteria</taxon>
        <taxon>Hyphomicrobiales</taxon>
        <taxon>Rhizobiaceae</taxon>
        <taxon>Rhizobium/Agrobacterium group</taxon>
        <taxon>Rhizobium</taxon>
    </lineage>
</organism>
<keyword evidence="3" id="KW-0645">Protease</keyword>
<evidence type="ECO:0000256" key="1">
    <source>
        <dbReference type="ARBA" id="ARBA00001947"/>
    </source>
</evidence>
<gene>
    <name evidence="9" type="ORF">GUK36_43615</name>
</gene>
<dbReference type="GO" id="GO:0004181">
    <property type="term" value="F:metallocarboxypeptidase activity"/>
    <property type="evidence" value="ECO:0007669"/>
    <property type="project" value="InterPro"/>
</dbReference>
<protein>
    <submittedName>
        <fullName evidence="9">Peptidase M14</fullName>
    </submittedName>
</protein>
<name>A0A6P0DTH0_RHILE</name>
<dbReference type="PANTHER" id="PTHR11705">
    <property type="entry name" value="PROTEASE FAMILY M14 CARBOXYPEPTIDASE A,B"/>
    <property type="match status" value="1"/>
</dbReference>
<reference evidence="9 10" key="1">
    <citation type="submission" date="2020-01" db="EMBL/GenBank/DDBJ databases">
        <title>Rhizobium genotypes associated with high levels of biological nitrogen fixation by grain legumes in a temperate-maritime cropping system.</title>
        <authorList>
            <person name="Maluk M."/>
            <person name="Francesc Ferrando Molina F."/>
            <person name="Lopez Del Egido L."/>
            <person name="Lafos M."/>
            <person name="Langarica-Fuentes A."/>
            <person name="Gebre Yohannes G."/>
            <person name="Young M.W."/>
            <person name="Martin P."/>
            <person name="Gantlett R."/>
            <person name="Kenicer G."/>
            <person name="Hawes C."/>
            <person name="Begg G.S."/>
            <person name="Quilliam R.S."/>
            <person name="Squire G.R."/>
            <person name="Poole P.S."/>
            <person name="Young P.W."/>
            <person name="Iannetta P.M."/>
            <person name="James E.K."/>
        </authorList>
    </citation>
    <scope>NUCLEOTIDE SEQUENCE [LARGE SCALE GENOMIC DNA]</scope>
    <source>
        <strain evidence="9 10">JHI944</strain>
    </source>
</reference>
<evidence type="ECO:0000256" key="6">
    <source>
        <dbReference type="ARBA" id="ARBA00023049"/>
    </source>
</evidence>
<keyword evidence="4" id="KW-0378">Hydrolase</keyword>
<evidence type="ECO:0000256" key="2">
    <source>
        <dbReference type="ARBA" id="ARBA00005988"/>
    </source>
</evidence>
<evidence type="ECO:0000256" key="5">
    <source>
        <dbReference type="ARBA" id="ARBA00022833"/>
    </source>
</evidence>
<comment type="caution">
    <text evidence="9">The sequence shown here is derived from an EMBL/GenBank/DDBJ whole genome shotgun (WGS) entry which is preliminary data.</text>
</comment>
<feature type="non-terminal residue" evidence="9">
    <location>
        <position position="1"/>
    </location>
</feature>
<dbReference type="Pfam" id="PF00246">
    <property type="entry name" value="Peptidase_M14"/>
    <property type="match status" value="1"/>
</dbReference>
<keyword evidence="6" id="KW-0482">Metalloprotease</keyword>
<accession>A0A6P0DTH0</accession>
<sequence length="130" mass="15246">IKHVVESKDLFVFPQANPDGRHYSMSTESMWRKNRRPAPPGHVKPQCCGVDINRNYNFLWNFPQYFDPESPIANSTDPCDYEVYIGPAAESEPETKNAVWMFDTYPNIRYFVDLHSYSEDILYNWGDDEN</sequence>
<evidence type="ECO:0000313" key="9">
    <source>
        <dbReference type="EMBL" id="NEK56114.1"/>
    </source>
</evidence>
<evidence type="ECO:0000256" key="3">
    <source>
        <dbReference type="ARBA" id="ARBA00022670"/>
    </source>
</evidence>
<dbReference type="EMBL" id="WXXP01001221">
    <property type="protein sequence ID" value="NEK56114.1"/>
    <property type="molecule type" value="Genomic_DNA"/>
</dbReference>
<evidence type="ECO:0000313" key="10">
    <source>
        <dbReference type="Proteomes" id="UP000471409"/>
    </source>
</evidence>
<proteinExistence type="inferred from homology"/>
<dbReference type="Gene3D" id="3.40.630.10">
    <property type="entry name" value="Zn peptidases"/>
    <property type="match status" value="1"/>
</dbReference>
<comment type="caution">
    <text evidence="7">Lacks conserved residue(s) required for the propagation of feature annotation.</text>
</comment>
<dbReference type="GO" id="GO:0008270">
    <property type="term" value="F:zinc ion binding"/>
    <property type="evidence" value="ECO:0007669"/>
    <property type="project" value="InterPro"/>
</dbReference>
<comment type="similarity">
    <text evidence="2 7">Belongs to the peptidase M14 family.</text>
</comment>
<dbReference type="AlphaFoldDB" id="A0A6P0DTH0"/>
<feature type="domain" description="Peptidase M14" evidence="8">
    <location>
        <begin position="1"/>
        <end position="130"/>
    </location>
</feature>
<evidence type="ECO:0000256" key="7">
    <source>
        <dbReference type="PROSITE-ProRule" id="PRU01379"/>
    </source>
</evidence>
<feature type="non-terminal residue" evidence="9">
    <location>
        <position position="130"/>
    </location>
</feature>
<keyword evidence="5" id="KW-0862">Zinc</keyword>
<dbReference type="PANTHER" id="PTHR11705:SF143">
    <property type="entry name" value="SLL0236 PROTEIN"/>
    <property type="match status" value="1"/>
</dbReference>
<dbReference type="PROSITE" id="PS52035">
    <property type="entry name" value="PEPTIDASE_M14"/>
    <property type="match status" value="1"/>
</dbReference>
<dbReference type="InterPro" id="IPR000834">
    <property type="entry name" value="Peptidase_M14"/>
</dbReference>
<comment type="cofactor">
    <cofactor evidence="1">
        <name>Zn(2+)</name>
        <dbReference type="ChEBI" id="CHEBI:29105"/>
    </cofactor>
</comment>
<dbReference type="Proteomes" id="UP000471409">
    <property type="component" value="Unassembled WGS sequence"/>
</dbReference>